<comment type="caution">
    <text evidence="6">The sequence shown here is derived from an EMBL/GenBank/DDBJ whole genome shotgun (WGS) entry which is preliminary data.</text>
</comment>
<dbReference type="GO" id="GO:0006351">
    <property type="term" value="P:DNA-templated transcription"/>
    <property type="evidence" value="ECO:0007669"/>
    <property type="project" value="TreeGrafter"/>
</dbReference>
<dbReference type="STRING" id="194197.BWD09_05450"/>
<dbReference type="OrthoDB" id="8579932at2"/>
<dbReference type="PROSITE" id="PS50931">
    <property type="entry name" value="HTH_LYSR"/>
    <property type="match status" value="1"/>
</dbReference>
<evidence type="ECO:0000259" key="5">
    <source>
        <dbReference type="PROSITE" id="PS50931"/>
    </source>
</evidence>
<keyword evidence="7" id="KW-1185">Reference proteome</keyword>
<evidence type="ECO:0000313" key="6">
    <source>
        <dbReference type="EMBL" id="OSI17489.1"/>
    </source>
</evidence>
<dbReference type="Pfam" id="PF03466">
    <property type="entry name" value="LysR_substrate"/>
    <property type="match status" value="1"/>
</dbReference>
<dbReference type="AlphaFoldDB" id="A0A1X3DC13"/>
<dbReference type="Pfam" id="PF00126">
    <property type="entry name" value="HTH_1"/>
    <property type="match status" value="1"/>
</dbReference>
<dbReference type="Proteomes" id="UP000193118">
    <property type="component" value="Unassembled WGS sequence"/>
</dbReference>
<dbReference type="InterPro" id="IPR005119">
    <property type="entry name" value="LysR_subst-bd"/>
</dbReference>
<reference evidence="7" key="1">
    <citation type="submission" date="2017-01" db="EMBL/GenBank/DDBJ databases">
        <authorList>
            <person name="Wolfgang W.J."/>
            <person name="Cole J."/>
            <person name="Wroblewski D."/>
            <person name="Mcginnis J."/>
            <person name="Musser K.A."/>
        </authorList>
    </citation>
    <scope>NUCLEOTIDE SEQUENCE [LARGE SCALE GENOMIC DNA]</scope>
    <source>
        <strain evidence="7">DSM 19151</strain>
    </source>
</reference>
<accession>A0A1X3DC13</accession>
<sequence length="286" mass="31639">MAAALDWNDIQHFVILVEQETLTAAAEALDVQHSTVSRRVAQLEAALGLRLFDRIGKRYLLTEDGERLYAHARELAKDVKVLQHLACEQRQAVAEVAITAPPVVLQALLLPHLPLLYARVPRVRLLLQSSAEVRNLHQRQADIALRLLRPQAPDLVVRRLRSLRFGFYADSGYLRRSARADWQFLTLSTQNPLSRWAQEMIGSGAVALACNDFALIKQGVCAGLGIGFLPADSVQAADGLQPVALQGTAPQVHEETLYLVMHEDVRRSPAVRAVADFLVEVLAQEA</sequence>
<evidence type="ECO:0000256" key="1">
    <source>
        <dbReference type="ARBA" id="ARBA00009437"/>
    </source>
</evidence>
<dbReference type="InterPro" id="IPR000847">
    <property type="entry name" value="LysR_HTH_N"/>
</dbReference>
<dbReference type="FunFam" id="1.10.10.10:FF:000001">
    <property type="entry name" value="LysR family transcriptional regulator"/>
    <property type="match status" value="1"/>
</dbReference>
<dbReference type="InterPro" id="IPR036390">
    <property type="entry name" value="WH_DNA-bd_sf"/>
</dbReference>
<dbReference type="SUPFAM" id="SSF46785">
    <property type="entry name" value="Winged helix' DNA-binding domain"/>
    <property type="match status" value="1"/>
</dbReference>
<keyword evidence="3" id="KW-0238">DNA-binding</keyword>
<comment type="similarity">
    <text evidence="1">Belongs to the LysR transcriptional regulatory family.</text>
</comment>
<evidence type="ECO:0000256" key="3">
    <source>
        <dbReference type="ARBA" id="ARBA00023125"/>
    </source>
</evidence>
<name>A0A1X3DC13_9NEIS</name>
<keyword evidence="4" id="KW-0804">Transcription</keyword>
<dbReference type="SUPFAM" id="SSF53850">
    <property type="entry name" value="Periplasmic binding protein-like II"/>
    <property type="match status" value="1"/>
</dbReference>
<dbReference type="EMBL" id="MTBO01000010">
    <property type="protein sequence ID" value="OSI17489.1"/>
    <property type="molecule type" value="Genomic_DNA"/>
</dbReference>
<feature type="domain" description="HTH lysR-type" evidence="5">
    <location>
        <begin position="5"/>
        <end position="62"/>
    </location>
</feature>
<keyword evidence="2" id="KW-0805">Transcription regulation</keyword>
<dbReference type="GeneID" id="94580180"/>
<dbReference type="InterPro" id="IPR036388">
    <property type="entry name" value="WH-like_DNA-bd_sf"/>
</dbReference>
<dbReference type="PRINTS" id="PR00039">
    <property type="entry name" value="HTHLYSR"/>
</dbReference>
<evidence type="ECO:0000256" key="2">
    <source>
        <dbReference type="ARBA" id="ARBA00023015"/>
    </source>
</evidence>
<dbReference type="PANTHER" id="PTHR30537">
    <property type="entry name" value="HTH-TYPE TRANSCRIPTIONAL REGULATOR"/>
    <property type="match status" value="1"/>
</dbReference>
<dbReference type="GO" id="GO:0043565">
    <property type="term" value="F:sequence-specific DNA binding"/>
    <property type="evidence" value="ECO:0007669"/>
    <property type="project" value="TreeGrafter"/>
</dbReference>
<organism evidence="6 7">
    <name type="scientific">Neisseria dentiae</name>
    <dbReference type="NCBI Taxonomy" id="194197"/>
    <lineage>
        <taxon>Bacteria</taxon>
        <taxon>Pseudomonadati</taxon>
        <taxon>Pseudomonadota</taxon>
        <taxon>Betaproteobacteria</taxon>
        <taxon>Neisseriales</taxon>
        <taxon>Neisseriaceae</taxon>
        <taxon>Neisseria</taxon>
    </lineage>
</organism>
<dbReference type="PANTHER" id="PTHR30537:SF3">
    <property type="entry name" value="TRANSCRIPTIONAL REGULATORY PROTEIN"/>
    <property type="match status" value="1"/>
</dbReference>
<dbReference type="Gene3D" id="3.40.190.290">
    <property type="match status" value="1"/>
</dbReference>
<dbReference type="RefSeq" id="WP_085365748.1">
    <property type="nucleotide sequence ID" value="NZ_CAUJPZ010000060.1"/>
</dbReference>
<dbReference type="InterPro" id="IPR058163">
    <property type="entry name" value="LysR-type_TF_proteobact-type"/>
</dbReference>
<dbReference type="GO" id="GO:0003700">
    <property type="term" value="F:DNA-binding transcription factor activity"/>
    <property type="evidence" value="ECO:0007669"/>
    <property type="project" value="InterPro"/>
</dbReference>
<evidence type="ECO:0000256" key="4">
    <source>
        <dbReference type="ARBA" id="ARBA00023163"/>
    </source>
</evidence>
<proteinExistence type="inferred from homology"/>
<protein>
    <submittedName>
        <fullName evidence="6">LysR family transcriptional regulator</fullName>
    </submittedName>
</protein>
<evidence type="ECO:0000313" key="7">
    <source>
        <dbReference type="Proteomes" id="UP000193118"/>
    </source>
</evidence>
<dbReference type="Gene3D" id="1.10.10.10">
    <property type="entry name" value="Winged helix-like DNA-binding domain superfamily/Winged helix DNA-binding domain"/>
    <property type="match status" value="1"/>
</dbReference>
<gene>
    <name evidence="6" type="ORF">BWD09_05450</name>
</gene>